<protein>
    <submittedName>
        <fullName evidence="2">Uncharacterized protein</fullName>
    </submittedName>
</protein>
<organism evidence="2 3">
    <name type="scientific">Paenibacillus marchantiophytorum</name>
    <dbReference type="NCBI Taxonomy" id="1619310"/>
    <lineage>
        <taxon>Bacteria</taxon>
        <taxon>Bacillati</taxon>
        <taxon>Bacillota</taxon>
        <taxon>Bacilli</taxon>
        <taxon>Bacillales</taxon>
        <taxon>Paenibacillaceae</taxon>
        <taxon>Paenibacillus</taxon>
    </lineage>
</organism>
<evidence type="ECO:0000256" key="1">
    <source>
        <dbReference type="SAM" id="Phobius"/>
    </source>
</evidence>
<keyword evidence="1" id="KW-1133">Transmembrane helix</keyword>
<dbReference type="RefSeq" id="WP_189011922.1">
    <property type="nucleotide sequence ID" value="NZ_BMHE01000010.1"/>
</dbReference>
<keyword evidence="1" id="KW-0812">Transmembrane</keyword>
<keyword evidence="1" id="KW-0472">Membrane</keyword>
<name>A0ABQ1EML2_9BACL</name>
<comment type="caution">
    <text evidence="2">The sequence shown here is derived from an EMBL/GenBank/DDBJ whole genome shotgun (WGS) entry which is preliminary data.</text>
</comment>
<dbReference type="Proteomes" id="UP000615455">
    <property type="component" value="Unassembled WGS sequence"/>
</dbReference>
<sequence length="49" mass="5434">MRNILITVMMLIVVAFLFTTIINDGSTGMRRNISTHGTQANTEITALRP</sequence>
<evidence type="ECO:0000313" key="3">
    <source>
        <dbReference type="Proteomes" id="UP000615455"/>
    </source>
</evidence>
<accession>A0ABQ1EML2</accession>
<evidence type="ECO:0000313" key="2">
    <source>
        <dbReference type="EMBL" id="GFZ78530.1"/>
    </source>
</evidence>
<feature type="transmembrane region" description="Helical" evidence="1">
    <location>
        <begin position="6"/>
        <end position="23"/>
    </location>
</feature>
<gene>
    <name evidence="2" type="ORF">GCM10008018_25020</name>
</gene>
<dbReference type="EMBL" id="BMHE01000010">
    <property type="protein sequence ID" value="GFZ78530.1"/>
    <property type="molecule type" value="Genomic_DNA"/>
</dbReference>
<reference evidence="3" key="1">
    <citation type="journal article" date="2019" name="Int. J. Syst. Evol. Microbiol.">
        <title>The Global Catalogue of Microorganisms (GCM) 10K type strain sequencing project: providing services to taxonomists for standard genome sequencing and annotation.</title>
        <authorList>
            <consortium name="The Broad Institute Genomics Platform"/>
            <consortium name="The Broad Institute Genome Sequencing Center for Infectious Disease"/>
            <person name="Wu L."/>
            <person name="Ma J."/>
        </authorList>
    </citation>
    <scope>NUCLEOTIDE SEQUENCE [LARGE SCALE GENOMIC DNA]</scope>
    <source>
        <strain evidence="3">CGMCC 1.15043</strain>
    </source>
</reference>
<keyword evidence="3" id="KW-1185">Reference proteome</keyword>
<proteinExistence type="predicted"/>